<proteinExistence type="predicted"/>
<feature type="compositionally biased region" description="Polar residues" evidence="7">
    <location>
        <begin position="1629"/>
        <end position="1643"/>
    </location>
</feature>
<organism evidence="9">
    <name type="scientific">Scylla olivacea</name>
    <name type="common">Orange mud crab</name>
    <name type="synonym">Cancer olivacea</name>
    <dbReference type="NCBI Taxonomy" id="85551"/>
    <lineage>
        <taxon>Eukaryota</taxon>
        <taxon>Metazoa</taxon>
        <taxon>Ecdysozoa</taxon>
        <taxon>Arthropoda</taxon>
        <taxon>Crustacea</taxon>
        <taxon>Multicrustacea</taxon>
        <taxon>Malacostraca</taxon>
        <taxon>Eumalacostraca</taxon>
        <taxon>Eucarida</taxon>
        <taxon>Decapoda</taxon>
        <taxon>Pleocyemata</taxon>
        <taxon>Brachyura</taxon>
        <taxon>Eubrachyura</taxon>
        <taxon>Portunoidea</taxon>
        <taxon>Portunidae</taxon>
        <taxon>Portuninae</taxon>
        <taxon>Scylla</taxon>
    </lineage>
</organism>
<feature type="compositionally biased region" description="Polar residues" evidence="7">
    <location>
        <begin position="1354"/>
        <end position="1364"/>
    </location>
</feature>
<dbReference type="InterPro" id="IPR026971">
    <property type="entry name" value="CND1/NCAPD3"/>
</dbReference>
<feature type="region of interest" description="Disordered" evidence="7">
    <location>
        <begin position="466"/>
        <end position="502"/>
    </location>
</feature>
<feature type="compositionally biased region" description="Basic and acidic residues" evidence="7">
    <location>
        <begin position="1485"/>
        <end position="1495"/>
    </location>
</feature>
<feature type="compositionally biased region" description="Basic and acidic residues" evidence="7">
    <location>
        <begin position="1502"/>
        <end position="1520"/>
    </location>
</feature>
<evidence type="ECO:0000256" key="5">
    <source>
        <dbReference type="ARBA" id="ARBA00023242"/>
    </source>
</evidence>
<feature type="region of interest" description="Disordered" evidence="7">
    <location>
        <begin position="1471"/>
        <end position="1524"/>
    </location>
</feature>
<dbReference type="GO" id="GO:0010032">
    <property type="term" value="P:meiotic chromosome condensation"/>
    <property type="evidence" value="ECO:0007669"/>
    <property type="project" value="TreeGrafter"/>
</dbReference>
<dbReference type="Gene3D" id="1.25.10.10">
    <property type="entry name" value="Leucine-rich Repeat Variant"/>
    <property type="match status" value="2"/>
</dbReference>
<comment type="subcellular location">
    <subcellularLocation>
        <location evidence="1">Nucleus</location>
    </subcellularLocation>
</comment>
<keyword evidence="4" id="KW-0226">DNA condensation</keyword>
<feature type="compositionally biased region" description="Low complexity" evidence="7">
    <location>
        <begin position="1613"/>
        <end position="1627"/>
    </location>
</feature>
<sequence length="1682" mass="192308">MSLVVVTSRSRSPSHPNSKIQTRALITTKMADAAGKMQQVLELLSKFSLNSLDSEWTKSVIDADFTEVGDLPSNFEEHHFSTNLSGLFSAVNNSFRHWVDLLPNLTDDNHRMSTSTLTAENDDDRLHTRFWTELSDDLKKLMTLLFYYCYRGQRYDAREAEREFGIQAASLYFLVLCVPGSNAFRVFHPVMYRKCMETMRLATKLQVGAASPKKGRHSTTARASQRRHQEDQMNTEAEEEEESEATMLTPSEATKLVRSLNVLLHDFLRLTVRFSLKHSPESLDETISILIEVSCSETNNAAGIFVERHGPATTTALAYNSYCSLQSLCCTIHGQKKKIVLLIMKHILHNILMVPRGLSDLSGRSLNVIREHSQIFVKYILMQVKEEAYDGVYILIQHLCLQVPDKAEFRQKAAQSVVEILRFLPTHLYVRLIKWFFKFSHNEKAGHRLFMLEVISKMLGEVERSAEGSQENLEEVVRPRRLSTDTEYQENENSDEEQVEGENSFCAVPVDHPVEIPHDRKLLSHKFLLSIIFSRCRDSAASVRSKALTLLAECTLSTNRTIMLAMQQIFVNNKPLMFTTPHITSNNINLESPVQENEEVEEEELKFPNASLVVSMLRRRALDDKVTVRKSALQVLENLMKLHNDMLTHQNLAVLAEHCRDPALLIRKQMVVSLTTLLEHYPEHDGITTTWIKAVLPLILDPEVKVQERVIEGVDQLLFQRLLPAGHAQEHTPGNLLPWNILTTLTKCSYHKFFNKVLLHWSKMDNSRFQVVNIVKCHIGQEHNEEAWTLLAMLSGYITIKNVAFAVDYFEQHCQNTAEVGSYTLLQVLKVLSNSMKHVPADRAEDLHQQLLLPLSTFSVGAELISSMMDAVTLLTYTLHGDDIESQKTIEKWVAPILKACDEHLKEVLFQRTDPLDAAREEKLYRYLFTMGEAAMLCPQKVNKRMFLMLQSLIFHQQGQEEDDSLPTVPSTQTHCSQPTTITFTPTIRLKALSVVTLGKMCLQHEEQAKRIIPALSRLLSATTHPAIKNNILFTLTDMCVRYATLVDPLMDRVTACLRDPHPQVHRTALTLLISLLQEDYLKLKGSFFYRILQCLTEKDEEMREMVIFYITERLLKRFPKILCQHFIECIFHYNCYEDHETYNRFSQSNLEKEVFSLAGREHSHERHIIYHFMLDHMPDDQRFMTTQRLCQDVLGAVVDGRIKLNKSSMPMLEDTLTILRSDEIKLASLKSRPEDTDQPTDQAEQAVMAGMVIKKTIISQVVKQNVIENIVPILIAVKHKLEEQRSPLMKHLLLYLKELMKDYKNEVREILAGDKQLAKEIEFDLRRFDKEQWEEKNQREENDQRIPSREISNKGSNHDTLGSSPVLRERRLSVVEEQDTSRPSTTCLPPPANIKELHTRAQVFSKDATARRKSVSVAGCVDGIREPTKLLQATVRLRRISIADFREHSCDVFPTREETTHVDPRAIGGYLPQEEEGEEEPNEKEEAMKERMEGEEGTVESAKDESREGPIKNKTRSELLRAISTPSTERTLINNLTFVNETQELSAININSTVASEKSNAGELQLHSTSPTSHKHESDFSRLRKTSKDMQQDPTESSKDKAKGKKKVTGQLFESFEAESSLSEAESTCESDLSAVTAQSTVKRNEGKRTRHVASLSPDPEKNKSNTQTERPKLKKHKKKT</sequence>
<evidence type="ECO:0000256" key="6">
    <source>
        <dbReference type="ARBA" id="ARBA00023306"/>
    </source>
</evidence>
<protein>
    <recommendedName>
        <fullName evidence="8">Condensin complex subunit 1 C-terminal domain-containing protein</fullName>
    </recommendedName>
</protein>
<dbReference type="GO" id="GO:0007076">
    <property type="term" value="P:mitotic chromosome condensation"/>
    <property type="evidence" value="ECO:0007669"/>
    <property type="project" value="InterPro"/>
</dbReference>
<dbReference type="PANTHER" id="PTHR14222">
    <property type="entry name" value="CONDENSIN"/>
    <property type="match status" value="1"/>
</dbReference>
<evidence type="ECO:0000256" key="1">
    <source>
        <dbReference type="ARBA" id="ARBA00004123"/>
    </source>
</evidence>
<feature type="compositionally biased region" description="Basic and acidic residues" evidence="7">
    <location>
        <begin position="1575"/>
        <end position="1602"/>
    </location>
</feature>
<dbReference type="EMBL" id="GDRN01044803">
    <property type="protein sequence ID" value="JAI66902.1"/>
    <property type="molecule type" value="Transcribed_RNA"/>
</dbReference>
<accession>A0A0P4WZ86</accession>
<dbReference type="InterPro" id="IPR011989">
    <property type="entry name" value="ARM-like"/>
</dbReference>
<dbReference type="InterPro" id="IPR032682">
    <property type="entry name" value="Cnd1_C"/>
</dbReference>
<keyword evidence="2" id="KW-0132">Cell division</keyword>
<name>A0A0P4WZ86_SCYOL</name>
<dbReference type="GO" id="GO:0042393">
    <property type="term" value="F:histone binding"/>
    <property type="evidence" value="ECO:0007669"/>
    <property type="project" value="TreeGrafter"/>
</dbReference>
<evidence type="ECO:0000313" key="9">
    <source>
        <dbReference type="EMBL" id="JAI66902.1"/>
    </source>
</evidence>
<keyword evidence="5" id="KW-0539">Nucleus</keyword>
<dbReference type="InterPro" id="IPR016024">
    <property type="entry name" value="ARM-type_fold"/>
</dbReference>
<feature type="compositionally biased region" description="Acidic residues" evidence="7">
    <location>
        <begin position="487"/>
        <end position="500"/>
    </location>
</feature>
<feature type="region of interest" description="Disordered" evidence="7">
    <location>
        <begin position="1335"/>
        <end position="1393"/>
    </location>
</feature>
<evidence type="ECO:0000256" key="4">
    <source>
        <dbReference type="ARBA" id="ARBA00023067"/>
    </source>
</evidence>
<dbReference type="Pfam" id="PF12717">
    <property type="entry name" value="Cnd1"/>
    <property type="match status" value="1"/>
</dbReference>
<feature type="compositionally biased region" description="Acidic residues" evidence="7">
    <location>
        <begin position="1474"/>
        <end position="1484"/>
    </location>
</feature>
<dbReference type="GO" id="GO:0000779">
    <property type="term" value="C:condensed chromosome, centromeric region"/>
    <property type="evidence" value="ECO:0007669"/>
    <property type="project" value="TreeGrafter"/>
</dbReference>
<dbReference type="PANTHER" id="PTHR14222:SF1">
    <property type="entry name" value="CONDENSIN-2 COMPLEX SUBUNIT D3"/>
    <property type="match status" value="1"/>
</dbReference>
<reference evidence="9" key="1">
    <citation type="submission" date="2015-09" db="EMBL/GenBank/DDBJ databases">
        <title>Scylla olivacea transcriptome.</title>
        <authorList>
            <person name="Ikhwanuddin M."/>
        </authorList>
    </citation>
    <scope>NUCLEOTIDE SEQUENCE</scope>
</reference>
<evidence type="ECO:0000256" key="3">
    <source>
        <dbReference type="ARBA" id="ARBA00022776"/>
    </source>
</evidence>
<feature type="compositionally biased region" description="Basic and acidic residues" evidence="7">
    <location>
        <begin position="1335"/>
        <end position="1353"/>
    </location>
</feature>
<dbReference type="GO" id="GO:0000796">
    <property type="term" value="C:condensin complex"/>
    <property type="evidence" value="ECO:0007669"/>
    <property type="project" value="TreeGrafter"/>
</dbReference>
<dbReference type="SUPFAM" id="SSF48371">
    <property type="entry name" value="ARM repeat"/>
    <property type="match status" value="1"/>
</dbReference>
<dbReference type="GO" id="GO:0005634">
    <property type="term" value="C:nucleus"/>
    <property type="evidence" value="ECO:0007669"/>
    <property type="project" value="UniProtKB-SubCell"/>
</dbReference>
<evidence type="ECO:0000256" key="7">
    <source>
        <dbReference type="SAM" id="MobiDB-lite"/>
    </source>
</evidence>
<keyword evidence="6" id="KW-0131">Cell cycle</keyword>
<feature type="compositionally biased region" description="Basic and acidic residues" evidence="7">
    <location>
        <begin position="475"/>
        <end position="484"/>
    </location>
</feature>
<feature type="region of interest" description="Disordered" evidence="7">
    <location>
        <begin position="1560"/>
        <end position="1682"/>
    </location>
</feature>
<feature type="domain" description="Condensin complex subunit 1 C-terminal" evidence="8">
    <location>
        <begin position="1028"/>
        <end position="1194"/>
    </location>
</feature>
<evidence type="ECO:0000259" key="8">
    <source>
        <dbReference type="Pfam" id="PF12717"/>
    </source>
</evidence>
<keyword evidence="3" id="KW-0498">Mitosis</keyword>
<evidence type="ECO:0000256" key="2">
    <source>
        <dbReference type="ARBA" id="ARBA00022618"/>
    </source>
</evidence>
<dbReference type="GO" id="GO:0051301">
    <property type="term" value="P:cell division"/>
    <property type="evidence" value="ECO:0007669"/>
    <property type="project" value="UniProtKB-KW"/>
</dbReference>
<feature type="region of interest" description="Disordered" evidence="7">
    <location>
        <begin position="207"/>
        <end position="247"/>
    </location>
</feature>